<feature type="transmembrane region" description="Helical" evidence="10">
    <location>
        <begin position="156"/>
        <end position="176"/>
    </location>
</feature>
<keyword evidence="6 10" id="KW-1133">Transmembrane helix</keyword>
<feature type="transmembrane region" description="Helical" evidence="10">
    <location>
        <begin position="380"/>
        <end position="397"/>
    </location>
</feature>
<evidence type="ECO:0000256" key="9">
    <source>
        <dbReference type="ARBA" id="ARBA00031636"/>
    </source>
</evidence>
<evidence type="ECO:0000256" key="2">
    <source>
        <dbReference type="ARBA" id="ARBA00022448"/>
    </source>
</evidence>
<gene>
    <name evidence="11" type="ordered locus">Sulku_0737</name>
</gene>
<feature type="transmembrane region" description="Helical" evidence="10">
    <location>
        <begin position="306"/>
        <end position="326"/>
    </location>
</feature>
<proteinExistence type="predicted"/>
<evidence type="ECO:0000256" key="6">
    <source>
        <dbReference type="ARBA" id="ARBA00022989"/>
    </source>
</evidence>
<evidence type="ECO:0000256" key="3">
    <source>
        <dbReference type="ARBA" id="ARBA00022449"/>
    </source>
</evidence>
<keyword evidence="2" id="KW-0813">Transport</keyword>
<dbReference type="EMBL" id="CP002355">
    <property type="protein sequence ID" value="ADR33403.1"/>
    <property type="molecule type" value="Genomic_DNA"/>
</dbReference>
<dbReference type="eggNOG" id="COG0534">
    <property type="taxonomic scope" value="Bacteria"/>
</dbReference>
<dbReference type="KEGG" id="sku:Sulku_0737"/>
<feature type="transmembrane region" description="Helical" evidence="10">
    <location>
        <begin position="124"/>
        <end position="144"/>
    </location>
</feature>
<keyword evidence="7" id="KW-0406">Ion transport</keyword>
<dbReference type="CDD" id="cd13137">
    <property type="entry name" value="MATE_NorM_like"/>
    <property type="match status" value="1"/>
</dbReference>
<feature type="transmembrane region" description="Helical" evidence="10">
    <location>
        <begin position="274"/>
        <end position="294"/>
    </location>
</feature>
<dbReference type="InterPro" id="IPR048279">
    <property type="entry name" value="MdtK-like"/>
</dbReference>
<feature type="transmembrane region" description="Helical" evidence="10">
    <location>
        <begin position="21"/>
        <end position="42"/>
    </location>
</feature>
<dbReference type="PANTHER" id="PTHR43298:SF2">
    <property type="entry name" value="FMN_FAD EXPORTER YEEO-RELATED"/>
    <property type="match status" value="1"/>
</dbReference>
<keyword evidence="8 10" id="KW-0472">Membrane</keyword>
<evidence type="ECO:0000256" key="1">
    <source>
        <dbReference type="ARBA" id="ARBA00004651"/>
    </source>
</evidence>
<organism evidence="11 12">
    <name type="scientific">Sulfuricurvum kujiense (strain ATCC BAA-921 / DSM 16994 / JCM 11577 / YK-1)</name>
    <dbReference type="NCBI Taxonomy" id="709032"/>
    <lineage>
        <taxon>Bacteria</taxon>
        <taxon>Pseudomonadati</taxon>
        <taxon>Campylobacterota</taxon>
        <taxon>Epsilonproteobacteria</taxon>
        <taxon>Campylobacterales</taxon>
        <taxon>Sulfurimonadaceae</taxon>
        <taxon>Sulfuricurvum</taxon>
    </lineage>
</organism>
<evidence type="ECO:0000256" key="4">
    <source>
        <dbReference type="ARBA" id="ARBA00022475"/>
    </source>
</evidence>
<feature type="transmembrane region" description="Helical" evidence="10">
    <location>
        <begin position="188"/>
        <end position="208"/>
    </location>
</feature>
<dbReference type="STRING" id="709032.Sulku_0737"/>
<dbReference type="GO" id="GO:0006811">
    <property type="term" value="P:monoatomic ion transport"/>
    <property type="evidence" value="ECO:0007669"/>
    <property type="project" value="UniProtKB-KW"/>
</dbReference>
<name>E4U1G7_SULKY</name>
<dbReference type="Pfam" id="PF01554">
    <property type="entry name" value="MatE"/>
    <property type="match status" value="2"/>
</dbReference>
<dbReference type="PANTHER" id="PTHR43298">
    <property type="entry name" value="MULTIDRUG RESISTANCE PROTEIN NORM-RELATED"/>
    <property type="match status" value="1"/>
</dbReference>
<dbReference type="InterPro" id="IPR050222">
    <property type="entry name" value="MATE_MdtK"/>
</dbReference>
<dbReference type="GO" id="GO:0005886">
    <property type="term" value="C:plasma membrane"/>
    <property type="evidence" value="ECO:0007669"/>
    <property type="project" value="UniProtKB-SubCell"/>
</dbReference>
<dbReference type="PIRSF" id="PIRSF006603">
    <property type="entry name" value="DinF"/>
    <property type="match status" value="1"/>
</dbReference>
<comment type="subcellular location">
    <subcellularLocation>
        <location evidence="1">Cell membrane</location>
        <topology evidence="1">Multi-pass membrane protein</topology>
    </subcellularLocation>
</comment>
<accession>E4U1G7</accession>
<dbReference type="NCBIfam" id="TIGR00797">
    <property type="entry name" value="matE"/>
    <property type="match status" value="1"/>
</dbReference>
<dbReference type="GO" id="GO:0042910">
    <property type="term" value="F:xenobiotic transmembrane transporter activity"/>
    <property type="evidence" value="ECO:0007669"/>
    <property type="project" value="InterPro"/>
</dbReference>
<feature type="transmembrane region" description="Helical" evidence="10">
    <location>
        <begin position="48"/>
        <end position="67"/>
    </location>
</feature>
<reference evidence="11 12" key="1">
    <citation type="journal article" date="2012" name="Stand. Genomic Sci.">
        <title>Complete genome sequence of the sulfur compounds oxidizing chemolithoautotroph Sulfuricurvum kujiense type strain (YK-1(T)).</title>
        <authorList>
            <person name="Han C."/>
            <person name="Kotsyurbenko O."/>
            <person name="Chertkov O."/>
            <person name="Held B."/>
            <person name="Lapidus A."/>
            <person name="Nolan M."/>
            <person name="Lucas S."/>
            <person name="Hammon N."/>
            <person name="Deshpande S."/>
            <person name="Cheng J.F."/>
            <person name="Tapia R."/>
            <person name="Goodwin L.A."/>
            <person name="Pitluck S."/>
            <person name="Liolios K."/>
            <person name="Pagani I."/>
            <person name="Ivanova N."/>
            <person name="Mavromatis K."/>
            <person name="Mikhailova N."/>
            <person name="Pati A."/>
            <person name="Chen A."/>
            <person name="Palaniappan K."/>
            <person name="Land M."/>
            <person name="Hauser L."/>
            <person name="Chang Y.J."/>
            <person name="Jeffries C.D."/>
            <person name="Brambilla E.M."/>
            <person name="Rohde M."/>
            <person name="Spring S."/>
            <person name="Sikorski J."/>
            <person name="Goker M."/>
            <person name="Woyke T."/>
            <person name="Bristow J."/>
            <person name="Eisen J.A."/>
            <person name="Markowitz V."/>
            <person name="Hugenholtz P."/>
            <person name="Kyrpides N.C."/>
            <person name="Klenk H.P."/>
            <person name="Detter J.C."/>
        </authorList>
    </citation>
    <scope>NUCLEOTIDE SEQUENCE [LARGE SCALE GENOMIC DNA]</scope>
    <source>
        <strain evidence="12">ATCC BAA-921 / DSM 16994 / JCM 11577 / YK-1</strain>
    </source>
</reference>
<feature type="transmembrane region" description="Helical" evidence="10">
    <location>
        <begin position="346"/>
        <end position="368"/>
    </location>
</feature>
<sequence>MLKHRVLHLAIPAALKHFLDIVQILIDMLMVGVLGVAALAAVGLSMQFMMVIQAFMSVYAIGSSALISRYIGSGRRHRASSVVFVGLWVALGGALIVGIAGWSFSSDFFRWMGSSAEVTKLGSGYFGILSLGMGLIFLDTLAYNALSAAGDTRTSLFIKIASAFLNAGLNYLFIFGHGGFEPMGVEGAAYATVSAYGFTVLIYSWLLIKKGGILDIYPIFVRSDFKKMIAIGTPAAVERVIGVASFLLFVMMIASQGTVALAGYQIGLRIEALAFMPGFGFSVAAMVLAGQFIGSKQYDYAYESGILSAKIATLFMGSVGIILVSIPEVLIRFFTQDSVTIDQAALYLRLVGIAQIPLALTFVLSGALRGAGATNLSMRISIGSLWLFRIIPAYVVMKLGGGILGIYIAMTVETFIKGWLFWQVYRQKEWITRTI</sequence>
<dbReference type="OrthoDB" id="9805232at2"/>
<protein>
    <recommendedName>
        <fullName evidence="9">Multidrug-efflux transporter</fullName>
    </recommendedName>
</protein>
<dbReference type="AlphaFoldDB" id="E4U1G7"/>
<keyword evidence="4" id="KW-1003">Cell membrane</keyword>
<dbReference type="Proteomes" id="UP000008721">
    <property type="component" value="Chromosome"/>
</dbReference>
<feature type="transmembrane region" description="Helical" evidence="10">
    <location>
        <begin position="229"/>
        <end position="254"/>
    </location>
</feature>
<evidence type="ECO:0000313" key="11">
    <source>
        <dbReference type="EMBL" id="ADR33403.1"/>
    </source>
</evidence>
<evidence type="ECO:0000256" key="7">
    <source>
        <dbReference type="ARBA" id="ARBA00023065"/>
    </source>
</evidence>
<keyword evidence="3" id="KW-0050">Antiport</keyword>
<keyword evidence="12" id="KW-1185">Reference proteome</keyword>
<dbReference type="InterPro" id="IPR002528">
    <property type="entry name" value="MATE_fam"/>
</dbReference>
<keyword evidence="5 10" id="KW-0812">Transmembrane</keyword>
<evidence type="ECO:0000256" key="10">
    <source>
        <dbReference type="SAM" id="Phobius"/>
    </source>
</evidence>
<evidence type="ECO:0000256" key="8">
    <source>
        <dbReference type="ARBA" id="ARBA00023136"/>
    </source>
</evidence>
<feature type="transmembrane region" description="Helical" evidence="10">
    <location>
        <begin position="79"/>
        <end position="104"/>
    </location>
</feature>
<evidence type="ECO:0000256" key="5">
    <source>
        <dbReference type="ARBA" id="ARBA00022692"/>
    </source>
</evidence>
<dbReference type="HOGENOM" id="CLU_012893_5_3_7"/>
<dbReference type="GO" id="GO:0015297">
    <property type="term" value="F:antiporter activity"/>
    <property type="evidence" value="ECO:0007669"/>
    <property type="project" value="UniProtKB-KW"/>
</dbReference>
<evidence type="ECO:0000313" key="12">
    <source>
        <dbReference type="Proteomes" id="UP000008721"/>
    </source>
</evidence>